<proteinExistence type="predicted"/>
<reference evidence="3 4" key="1">
    <citation type="submission" date="2015-01" db="EMBL/GenBank/DDBJ databases">
        <title>Genome Sequence of Magnetospirillum magnetotacticum Strain MS-1.</title>
        <authorList>
            <person name="Marinov G.K."/>
            <person name="Smalley M.D."/>
            <person name="DeSalvo G."/>
        </authorList>
    </citation>
    <scope>NUCLEOTIDE SEQUENCE [LARGE SCALE GENOMIC DNA]</scope>
    <source>
        <strain evidence="3 4">MS-1</strain>
    </source>
</reference>
<dbReference type="Pfam" id="PF20432">
    <property type="entry name" value="Xre-like-HTH"/>
    <property type="match status" value="1"/>
</dbReference>
<organism evidence="3 4">
    <name type="scientific">Paramagnetospirillum magnetotacticum MS-1</name>
    <dbReference type="NCBI Taxonomy" id="272627"/>
    <lineage>
        <taxon>Bacteria</taxon>
        <taxon>Pseudomonadati</taxon>
        <taxon>Pseudomonadota</taxon>
        <taxon>Alphaproteobacteria</taxon>
        <taxon>Rhodospirillales</taxon>
        <taxon>Magnetospirillaceae</taxon>
        <taxon>Paramagnetospirillum</taxon>
    </lineage>
</organism>
<feature type="domain" description="Antitoxin Xre-like helix-turn-helix" evidence="2">
    <location>
        <begin position="15"/>
        <end position="71"/>
    </location>
</feature>
<evidence type="ECO:0000313" key="4">
    <source>
        <dbReference type="Proteomes" id="UP000031971"/>
    </source>
</evidence>
<dbReference type="Pfam" id="PF09722">
    <property type="entry name" value="Xre_MbcA_ParS_C"/>
    <property type="match status" value="1"/>
</dbReference>
<name>A0A0C2U633_PARME</name>
<dbReference type="Proteomes" id="UP000031971">
    <property type="component" value="Unassembled WGS sequence"/>
</dbReference>
<feature type="domain" description="Antitoxin Xre/MbcA/ParS-like toxin-binding" evidence="1">
    <location>
        <begin position="75"/>
        <end position="123"/>
    </location>
</feature>
<dbReference type="STRING" id="272627.CCC_01405"/>
<dbReference type="RefSeq" id="WP_201773320.1">
    <property type="nucleotide sequence ID" value="NZ_JXSL01000033.1"/>
</dbReference>
<dbReference type="InterPro" id="IPR046847">
    <property type="entry name" value="Xre-like_HTH"/>
</dbReference>
<dbReference type="GO" id="GO:0003677">
    <property type="term" value="F:DNA binding"/>
    <property type="evidence" value="ECO:0007669"/>
    <property type="project" value="InterPro"/>
</dbReference>
<gene>
    <name evidence="3" type="ORF">CCC_01405</name>
</gene>
<evidence type="ECO:0000259" key="1">
    <source>
        <dbReference type="Pfam" id="PF09722"/>
    </source>
</evidence>
<evidence type="ECO:0000259" key="2">
    <source>
        <dbReference type="Pfam" id="PF20432"/>
    </source>
</evidence>
<evidence type="ECO:0000313" key="3">
    <source>
        <dbReference type="EMBL" id="KIL96912.1"/>
    </source>
</evidence>
<protein>
    <submittedName>
        <fullName evidence="3">Uncharacterized protein</fullName>
    </submittedName>
</protein>
<dbReference type="InterPro" id="IPR024467">
    <property type="entry name" value="Xre/MbcA/ParS-like_toxin-bd"/>
</dbReference>
<dbReference type="EMBL" id="JXSL01000033">
    <property type="protein sequence ID" value="KIL96912.1"/>
    <property type="molecule type" value="Genomic_DNA"/>
</dbReference>
<comment type="caution">
    <text evidence="3">The sequence shown here is derived from an EMBL/GenBank/DDBJ whole genome shotgun (WGS) entry which is preliminary data.</text>
</comment>
<sequence length="125" mass="13740">MARTQMASASDAGQTLSKAVVRAAGLLHFNQAALADIIGISTATASRLHAGGYVLDPSRKKEWEHSLLFVRMFRSLDAILGHDEQAKQWLEGENLALNGRPAELVRTSEGLIRVIHYLDAYRGRI</sequence>
<accession>A0A0C2U633</accession>
<dbReference type="AlphaFoldDB" id="A0A0C2U633"/>
<keyword evidence="4" id="KW-1185">Reference proteome</keyword>